<dbReference type="Pfam" id="PF24072">
    <property type="entry name" value="T7_gp14"/>
    <property type="match status" value="1"/>
</dbReference>
<organism evidence="1 2">
    <name type="scientific">Pseudomonas phage vB_PaeP_PAO1_1-15pyo</name>
    <dbReference type="NCBI Taxonomy" id="1548908"/>
    <lineage>
        <taxon>Viruses</taxon>
        <taxon>Duplodnaviria</taxon>
        <taxon>Heunggongvirae</taxon>
        <taxon>Uroviricota</taxon>
        <taxon>Caudoviricetes</taxon>
        <taxon>Autographivirales</taxon>
        <taxon>Autoscriptoviridae</taxon>
        <taxon>Krylovirinae</taxon>
        <taxon>Phikmvvirus</taxon>
        <taxon>Phikmvvirus 15pyo</taxon>
    </lineage>
</organism>
<dbReference type="InterPro" id="IPR038996">
    <property type="entry name" value="Gp14"/>
</dbReference>
<dbReference type="RefSeq" id="YP_009801293.1">
    <property type="nucleotide sequence ID" value="NC_047967.1"/>
</dbReference>
<evidence type="ECO:0000313" key="2">
    <source>
        <dbReference type="Proteomes" id="UP000030219"/>
    </source>
</evidence>
<accession>A0A0A1IWX9</accession>
<name>A0A0A1IWX9_9CAUD</name>
<dbReference type="KEGG" id="vg:54991805"/>
<evidence type="ECO:0008006" key="3">
    <source>
        <dbReference type="Google" id="ProtNLM"/>
    </source>
</evidence>
<sequence length="207" mass="21781">MSQSVRHERSGCRVQLQVQPNLQEGVMAFWLPLLAAGGMSALQQGLANKEERNKIKAENKARLKTDLDNLGAAARDIANLGVMAASYRKQAVASQVEAKRQGMLAGGSAEAQAGAFGVKGASVDAVALDIEREVGEALIQIDDNLDNQMWNLAEQAHSIQAQAKAGLLGQKSTTAGQRSPLVAGLMSAGSLYASQYFKFGATPKGGN</sequence>
<dbReference type="Proteomes" id="UP000030219">
    <property type="component" value="Segment"/>
</dbReference>
<proteinExistence type="predicted"/>
<gene>
    <name evidence="1" type="primary">ORF35</name>
</gene>
<reference evidence="1 2" key="1">
    <citation type="journal article" date="2015" name="PLoS ONE">
        <title>Investigation of a Large Collection of Pseudomonas aeruginosa Bacteriophages Collected from a Single Environmental Source in Abidjan, Cote d'Ivoire.</title>
        <authorList>
            <person name="Essoh C."/>
            <person name="Latino L."/>
            <person name="Midoux C."/>
            <person name="Blouin Y."/>
            <person name="Loukou G."/>
            <person name="Nguetta S.P."/>
            <person name="Lathro S."/>
            <person name="Cablanmian A."/>
            <person name="Kouassi A.K."/>
            <person name="Vergnaud G."/>
            <person name="Pourcel C."/>
        </authorList>
    </citation>
    <scope>NUCLEOTIDE SEQUENCE [LARGE SCALE GENOMIC DNA]</scope>
    <source>
        <strain evidence="1">PAO1_1-15pyo</strain>
    </source>
</reference>
<dbReference type="GeneID" id="54991805"/>
<dbReference type="EMBL" id="LN610580">
    <property type="protein sequence ID" value="CEF89914.1"/>
    <property type="molecule type" value="Genomic_DNA"/>
</dbReference>
<protein>
    <recommendedName>
        <fullName evidence="3">Internal virion protein</fullName>
    </recommendedName>
</protein>
<evidence type="ECO:0000313" key="1">
    <source>
        <dbReference type="EMBL" id="CEF89914.1"/>
    </source>
</evidence>
<keyword evidence="2" id="KW-1185">Reference proteome</keyword>